<dbReference type="EMBL" id="JAGYPM010000001">
    <property type="protein sequence ID" value="MBS4189762.1"/>
    <property type="molecule type" value="Genomic_DNA"/>
</dbReference>
<accession>A0ABS5NPJ9</accession>
<sequence length="399" mass="44622">MKHKLLTIILSLFVLFTVGCTKNYDNIVDSNDKQGHSNNEGKVIGSPESQSTVPEVVSDLKLDGDIKNIYYANENKILIAADKLYLYDLDTGNVLKESPPEPFDSENFWVINNGFVAVRELLSSDSSESMMTAGGFSYKAMFYDHDLNTVSEFDLNQLFEDDDMLMSLNAISFSSTGNQVAYATYSGLYIYDFEKETKTKVIDLESVDAKERSGIVNIEQIGFTNDDKRIAFKAQSFDIPANPDKPSYDTCGIVNVDGSGLLNKTFDNYICKRLTAYNDVLLFAQDPTIATGKTLVMEIPSDKTKIHTQIEKVESGSIWGSNTGGYFATSISHETGWTIRVYNTETGKLEAEQQVSNDGEERYMDHDPIIKVIDDTRTYIVLLGAIRDDIETKMIVSQF</sequence>
<proteinExistence type="predicted"/>
<protein>
    <submittedName>
        <fullName evidence="2">Transcriptional regulator</fullName>
    </submittedName>
</protein>
<organism evidence="2 3">
    <name type="scientific">Cytobacillus citreus</name>
    <dbReference type="NCBI Taxonomy" id="2833586"/>
    <lineage>
        <taxon>Bacteria</taxon>
        <taxon>Bacillati</taxon>
        <taxon>Bacillota</taxon>
        <taxon>Bacilli</taxon>
        <taxon>Bacillales</taxon>
        <taxon>Bacillaceae</taxon>
        <taxon>Cytobacillus</taxon>
    </lineage>
</organism>
<dbReference type="Proteomes" id="UP000681027">
    <property type="component" value="Unassembled WGS sequence"/>
</dbReference>
<feature type="region of interest" description="Disordered" evidence="1">
    <location>
        <begin position="29"/>
        <end position="51"/>
    </location>
</feature>
<dbReference type="PROSITE" id="PS51257">
    <property type="entry name" value="PROKAR_LIPOPROTEIN"/>
    <property type="match status" value="1"/>
</dbReference>
<keyword evidence="3" id="KW-1185">Reference proteome</keyword>
<reference evidence="2 3" key="1">
    <citation type="submission" date="2021-05" db="EMBL/GenBank/DDBJ databases">
        <title>Novel Bacillus species.</title>
        <authorList>
            <person name="Liu G."/>
        </authorList>
    </citation>
    <scope>NUCLEOTIDE SEQUENCE [LARGE SCALE GENOMIC DNA]</scope>
    <source>
        <strain evidence="2 3">FJAT-49705</strain>
    </source>
</reference>
<name>A0ABS5NPJ9_9BACI</name>
<dbReference type="SUPFAM" id="SSF82171">
    <property type="entry name" value="DPP6 N-terminal domain-like"/>
    <property type="match status" value="1"/>
</dbReference>
<comment type="caution">
    <text evidence="2">The sequence shown here is derived from an EMBL/GenBank/DDBJ whole genome shotgun (WGS) entry which is preliminary data.</text>
</comment>
<evidence type="ECO:0000313" key="3">
    <source>
        <dbReference type="Proteomes" id="UP000681027"/>
    </source>
</evidence>
<evidence type="ECO:0000313" key="2">
    <source>
        <dbReference type="EMBL" id="MBS4189762.1"/>
    </source>
</evidence>
<evidence type="ECO:0000256" key="1">
    <source>
        <dbReference type="SAM" id="MobiDB-lite"/>
    </source>
</evidence>
<dbReference type="RefSeq" id="WP_213101161.1">
    <property type="nucleotide sequence ID" value="NZ_JAGYPM010000001.1"/>
</dbReference>
<gene>
    <name evidence="2" type="ORF">KHA94_06010</name>
</gene>